<feature type="domain" description="Helicase ATP-binding" evidence="4">
    <location>
        <begin position="685"/>
        <end position="844"/>
    </location>
</feature>
<feature type="domain" description="SWIM-type" evidence="3">
    <location>
        <begin position="74"/>
        <end position="108"/>
    </location>
</feature>
<evidence type="ECO:0000313" key="6">
    <source>
        <dbReference type="EMBL" id="SDP13813.1"/>
    </source>
</evidence>
<keyword evidence="1" id="KW-0378">Hydrolase</keyword>
<dbReference type="SMART" id="SM00487">
    <property type="entry name" value="DEXDc"/>
    <property type="match status" value="1"/>
</dbReference>
<dbReference type="SMART" id="SM00490">
    <property type="entry name" value="HELICc"/>
    <property type="match status" value="1"/>
</dbReference>
<dbReference type="Pfam" id="PF00271">
    <property type="entry name" value="Helicase_C"/>
    <property type="match status" value="1"/>
</dbReference>
<keyword evidence="2" id="KW-0479">Metal-binding</keyword>
<dbReference type="PROSITE" id="PS51194">
    <property type="entry name" value="HELICASE_CTER"/>
    <property type="match status" value="1"/>
</dbReference>
<dbReference type="InterPro" id="IPR007527">
    <property type="entry name" value="Znf_SWIM"/>
</dbReference>
<proteinExistence type="predicted"/>
<dbReference type="Proteomes" id="UP000198646">
    <property type="component" value="Unassembled WGS sequence"/>
</dbReference>
<dbReference type="Gene3D" id="3.40.50.300">
    <property type="entry name" value="P-loop containing nucleotide triphosphate hydrolases"/>
    <property type="match status" value="1"/>
</dbReference>
<dbReference type="Pfam" id="PF00176">
    <property type="entry name" value="SNF2-rel_dom"/>
    <property type="match status" value="1"/>
</dbReference>
<keyword evidence="6" id="KW-0067">ATP-binding</keyword>
<evidence type="ECO:0000259" key="3">
    <source>
        <dbReference type="PROSITE" id="PS50966"/>
    </source>
</evidence>
<gene>
    <name evidence="6" type="ORF">SAMN04488512_11033</name>
</gene>
<evidence type="ECO:0000259" key="4">
    <source>
        <dbReference type="PROSITE" id="PS51192"/>
    </source>
</evidence>
<dbReference type="InterPro" id="IPR038718">
    <property type="entry name" value="SNF2-like_sf"/>
</dbReference>
<evidence type="ECO:0000259" key="5">
    <source>
        <dbReference type="PROSITE" id="PS51194"/>
    </source>
</evidence>
<dbReference type="PROSITE" id="PS50966">
    <property type="entry name" value="ZF_SWIM"/>
    <property type="match status" value="1"/>
</dbReference>
<dbReference type="InterPro" id="IPR014001">
    <property type="entry name" value="Helicase_ATP-bd"/>
</dbReference>
<dbReference type="RefSeq" id="WP_093733130.1">
    <property type="nucleotide sequence ID" value="NZ_FNJD01000010.1"/>
</dbReference>
<dbReference type="GO" id="GO:0004386">
    <property type="term" value="F:helicase activity"/>
    <property type="evidence" value="ECO:0007669"/>
    <property type="project" value="UniProtKB-KW"/>
</dbReference>
<evidence type="ECO:0000313" key="7">
    <source>
        <dbReference type="Proteomes" id="UP000198646"/>
    </source>
</evidence>
<keyword evidence="7" id="KW-1185">Reference proteome</keyword>
<keyword evidence="6" id="KW-0547">Nucleotide-binding</keyword>
<reference evidence="6 7" key="1">
    <citation type="submission" date="2016-10" db="EMBL/GenBank/DDBJ databases">
        <authorList>
            <person name="Varghese N."/>
            <person name="Submissions S."/>
        </authorList>
    </citation>
    <scope>NUCLEOTIDE SEQUENCE [LARGE SCALE GENOMIC DNA]</scope>
    <source>
        <strain evidence="6 7">DSM 17584</strain>
    </source>
</reference>
<keyword evidence="6" id="KW-0347">Helicase</keyword>
<dbReference type="PROSITE" id="PS51192">
    <property type="entry name" value="HELICASE_ATP_BIND_1"/>
    <property type="match status" value="1"/>
</dbReference>
<accession>A0ABY0SE45</accession>
<dbReference type="PANTHER" id="PTHR10799">
    <property type="entry name" value="SNF2/RAD54 HELICASE FAMILY"/>
    <property type="match status" value="1"/>
</dbReference>
<sequence length="1138" mass="124813">MENRYLEEYAGDLWAGSAGRALGCCMDLRLRDYFDVGTLQRGEDYAHRGLVATVEPLPDGSIRGRVLNGRGESYQQRITLSNSFVDGICSCPVGHNCKHVVAVLMTSAERDSSSPQLAAPVRGWLTRVKQQPTALVPPEARPEDYPDKVKERLLYVLIPNETKVRIDIYKGRINAAGTGLNKAIRRYDALRSNAVAKFIRPTDLELLSALAQTQLWETHYSYGLPGMFKPKGQDALPLIRRLCDTGRFLHDNSPDAELSWSEACPKARLAWRMAADGSQSLGFEDADGIQLELRALDGAALWVNTAHGQIGALAQPVQIEALQLVQSAPQVAPDEAAALAAEMPATLAGLALPPPHVARQRRRAAHKRIARLTLGAESARDGYRRWDSVSVTLPTLTLRFVYDGQEVWEGDADPRVVENNEVVTLTRDHQWEAACVIRLMDAGAIPVDEMDYLLPSARMLQCDFVFAEEEMGANSMRLPSSRDGLEFAFRTLPGLRTEGWEIIETSKWPFRLSDEAAALTVATQTEAGDAFHGNDWFSLGFQAEIGGKPVDVAPLIAAFLEQVRDEWDAVPDVDVLSQHLSDKPVYLNRGKAGYAPLDLSPLAPLLHLVLTHYAELGALHPSDADVARLAEKALAGSSVHFADNAGIIPLARSLKALAEAESFAPPKGLRAQLRPYQAYGSAWMGSLLEAGFGGVLADDMGLGKTIQVLALLQARREAGAAGPALLIVPTSLLHGWQMQSAQFTPDIRLVVLHGTGRAALRDEALRADLVVTTYPLLARDQDWLTATEWPLVILDEAQTLKNPASQMAKSLRNIPAKGRLALTGTPLENSLQDLWTLIDWVNPGLLGYRKEFQKLFRTPIEKHGDAVAQSRLNRRLRPFMLRRTKEQVATELPPKTEILERVELPKPQQALYETVRSTMDARVREAISARGLAAARITVLDALLKLRQVCCDPALVKTDAARAVADSAKRVRLRELLAELVAEGRRVLVFSQFVEMLHLIEADLAAAGIPHLTLTGQTQKRADVLESFAKGTAPVFLLSLKAGGLGLTLTEADTVILYDPWWNPAVERQAMDRTHRIGQDKPVFVHRLVAAGTVEEKILDMQSHKQALADALFDKDGGQAGPLLDEAILQDLFAPLGV</sequence>
<comment type="caution">
    <text evidence="6">The sequence shown here is derived from an EMBL/GenBank/DDBJ whole genome shotgun (WGS) entry which is preliminary data.</text>
</comment>
<organism evidence="6 7">
    <name type="scientific">Sulfitobacter litoralis</name>
    <dbReference type="NCBI Taxonomy" id="335975"/>
    <lineage>
        <taxon>Bacteria</taxon>
        <taxon>Pseudomonadati</taxon>
        <taxon>Pseudomonadota</taxon>
        <taxon>Alphaproteobacteria</taxon>
        <taxon>Rhodobacterales</taxon>
        <taxon>Roseobacteraceae</taxon>
        <taxon>Sulfitobacter</taxon>
    </lineage>
</organism>
<dbReference type="CDD" id="cd18012">
    <property type="entry name" value="DEXQc_arch_SWI2_SNF2"/>
    <property type="match status" value="1"/>
</dbReference>
<dbReference type="Gene3D" id="3.40.50.10810">
    <property type="entry name" value="Tandem AAA-ATPase domain"/>
    <property type="match status" value="1"/>
</dbReference>
<dbReference type="CDD" id="cd18793">
    <property type="entry name" value="SF2_C_SNF"/>
    <property type="match status" value="1"/>
</dbReference>
<dbReference type="EMBL" id="FNJD01000010">
    <property type="protein sequence ID" value="SDP13813.1"/>
    <property type="molecule type" value="Genomic_DNA"/>
</dbReference>
<dbReference type="InterPro" id="IPR000330">
    <property type="entry name" value="SNF2_N"/>
</dbReference>
<dbReference type="SUPFAM" id="SSF52540">
    <property type="entry name" value="P-loop containing nucleoside triphosphate hydrolases"/>
    <property type="match status" value="2"/>
</dbReference>
<keyword evidence="2" id="KW-0863">Zinc-finger</keyword>
<evidence type="ECO:0000256" key="2">
    <source>
        <dbReference type="PROSITE-ProRule" id="PRU00325"/>
    </source>
</evidence>
<evidence type="ECO:0000256" key="1">
    <source>
        <dbReference type="ARBA" id="ARBA00022801"/>
    </source>
</evidence>
<dbReference type="InterPro" id="IPR001650">
    <property type="entry name" value="Helicase_C-like"/>
</dbReference>
<dbReference type="InterPro" id="IPR049730">
    <property type="entry name" value="SNF2/RAD54-like_C"/>
</dbReference>
<protein>
    <submittedName>
        <fullName evidence="6">Helicase conserved C-terminal domain-containing protein</fullName>
    </submittedName>
</protein>
<keyword evidence="2" id="KW-0862">Zinc</keyword>
<name>A0ABY0SE45_9RHOB</name>
<dbReference type="InterPro" id="IPR027417">
    <property type="entry name" value="P-loop_NTPase"/>
</dbReference>
<feature type="domain" description="Helicase C-terminal" evidence="5">
    <location>
        <begin position="972"/>
        <end position="1129"/>
    </location>
</feature>